<accession>A0A6C0JTI7</accession>
<proteinExistence type="predicted"/>
<dbReference type="AlphaFoldDB" id="A0A6C0JTI7"/>
<dbReference type="EMBL" id="MN740705">
    <property type="protein sequence ID" value="QHU09062.1"/>
    <property type="molecule type" value="Genomic_DNA"/>
</dbReference>
<name>A0A6C0JTI7_9ZZZZ</name>
<organism evidence="1">
    <name type="scientific">viral metagenome</name>
    <dbReference type="NCBI Taxonomy" id="1070528"/>
    <lineage>
        <taxon>unclassified sequences</taxon>
        <taxon>metagenomes</taxon>
        <taxon>organismal metagenomes</taxon>
    </lineage>
</organism>
<protein>
    <submittedName>
        <fullName evidence="1">Uncharacterized protein</fullName>
    </submittedName>
</protein>
<evidence type="ECO:0000313" key="1">
    <source>
        <dbReference type="EMBL" id="QHU09062.1"/>
    </source>
</evidence>
<sequence>MDDYQQQHIKLFWDLTIDYYKLEKYTPLRDIEEQSICVFNTNLTN</sequence>
<reference evidence="1" key="1">
    <citation type="journal article" date="2020" name="Nature">
        <title>Giant virus diversity and host interactions through global metagenomics.</title>
        <authorList>
            <person name="Schulz F."/>
            <person name="Roux S."/>
            <person name="Paez-Espino D."/>
            <person name="Jungbluth S."/>
            <person name="Walsh D.A."/>
            <person name="Denef V.J."/>
            <person name="McMahon K.D."/>
            <person name="Konstantinidis K.T."/>
            <person name="Eloe-Fadrosh E.A."/>
            <person name="Kyrpides N.C."/>
            <person name="Woyke T."/>
        </authorList>
    </citation>
    <scope>NUCLEOTIDE SEQUENCE</scope>
    <source>
        <strain evidence="1">GVMAG-S-1074260-58</strain>
    </source>
</reference>